<comment type="caution">
    <text evidence="2">The sequence shown here is derived from an EMBL/GenBank/DDBJ whole genome shotgun (WGS) entry which is preliminary data.</text>
</comment>
<name>A0A8J8NA57_HALGN</name>
<feature type="compositionally biased region" description="Polar residues" evidence="1">
    <location>
        <begin position="40"/>
        <end position="63"/>
    </location>
</feature>
<dbReference type="AlphaFoldDB" id="A0A8J8NA57"/>
<protein>
    <submittedName>
        <fullName evidence="2">Uncharacterized protein</fullName>
    </submittedName>
</protein>
<proteinExistence type="predicted"/>
<gene>
    <name evidence="2" type="ORF">FGO68_gene1388</name>
</gene>
<evidence type="ECO:0000313" key="2">
    <source>
        <dbReference type="EMBL" id="TNV71176.1"/>
    </source>
</evidence>
<keyword evidence="3" id="KW-1185">Reference proteome</keyword>
<dbReference type="Proteomes" id="UP000785679">
    <property type="component" value="Unassembled WGS sequence"/>
</dbReference>
<sequence>MDLQRDKTPSSCSISRYQRNTFNNTASLMDPFAKLRLLHLTQNDTSPRQLTEPTPQHQSQQQRPSKKVQQLKDRLRALSQLNRGSNVSQLHEQRKAKYDNLLTSMFRVKKQTNMLPQVNNNNVKK</sequence>
<dbReference type="EMBL" id="RRYP01030395">
    <property type="protein sequence ID" value="TNV71176.1"/>
    <property type="molecule type" value="Genomic_DNA"/>
</dbReference>
<accession>A0A8J8NA57</accession>
<organism evidence="2 3">
    <name type="scientific">Halteria grandinella</name>
    <dbReference type="NCBI Taxonomy" id="5974"/>
    <lineage>
        <taxon>Eukaryota</taxon>
        <taxon>Sar</taxon>
        <taxon>Alveolata</taxon>
        <taxon>Ciliophora</taxon>
        <taxon>Intramacronucleata</taxon>
        <taxon>Spirotrichea</taxon>
        <taxon>Stichotrichia</taxon>
        <taxon>Sporadotrichida</taxon>
        <taxon>Halteriidae</taxon>
        <taxon>Halteria</taxon>
    </lineage>
</organism>
<evidence type="ECO:0000256" key="1">
    <source>
        <dbReference type="SAM" id="MobiDB-lite"/>
    </source>
</evidence>
<feature type="region of interest" description="Disordered" evidence="1">
    <location>
        <begin position="40"/>
        <end position="71"/>
    </location>
</feature>
<reference evidence="2" key="1">
    <citation type="submission" date="2019-06" db="EMBL/GenBank/DDBJ databases">
        <authorList>
            <person name="Zheng W."/>
        </authorList>
    </citation>
    <scope>NUCLEOTIDE SEQUENCE</scope>
    <source>
        <strain evidence="2">QDHG01</strain>
    </source>
</reference>
<evidence type="ECO:0000313" key="3">
    <source>
        <dbReference type="Proteomes" id="UP000785679"/>
    </source>
</evidence>